<proteinExistence type="predicted"/>
<organism evidence="1 2">
    <name type="scientific">Banduia mediterranea</name>
    <dbReference type="NCBI Taxonomy" id="3075609"/>
    <lineage>
        <taxon>Bacteria</taxon>
        <taxon>Pseudomonadati</taxon>
        <taxon>Pseudomonadota</taxon>
        <taxon>Gammaproteobacteria</taxon>
        <taxon>Nevskiales</taxon>
        <taxon>Algiphilaceae</taxon>
        <taxon>Banduia</taxon>
    </lineage>
</organism>
<reference evidence="1 2" key="1">
    <citation type="submission" date="2023-09" db="EMBL/GenBank/DDBJ databases">
        <authorList>
            <person name="Rey-Velasco X."/>
        </authorList>
    </citation>
    <scope>NUCLEOTIDE SEQUENCE [LARGE SCALE GENOMIC DNA]</scope>
    <source>
        <strain evidence="1 2">W345</strain>
    </source>
</reference>
<dbReference type="InterPro" id="IPR019587">
    <property type="entry name" value="Polyketide_cyclase/dehydratase"/>
</dbReference>
<dbReference type="RefSeq" id="WP_311365456.1">
    <property type="nucleotide sequence ID" value="NZ_JAVRIC010000016.1"/>
</dbReference>
<dbReference type="EMBL" id="JAVRIC010000016">
    <property type="protein sequence ID" value="MDT0498066.1"/>
    <property type="molecule type" value="Genomic_DNA"/>
</dbReference>
<keyword evidence="2" id="KW-1185">Reference proteome</keyword>
<dbReference type="InterPro" id="IPR023393">
    <property type="entry name" value="START-like_dom_sf"/>
</dbReference>
<dbReference type="CDD" id="cd07821">
    <property type="entry name" value="PYR_PYL_RCAR_like"/>
    <property type="match status" value="1"/>
</dbReference>
<name>A0ABU2WJK8_9GAMM</name>
<evidence type="ECO:0000313" key="2">
    <source>
        <dbReference type="Proteomes" id="UP001254608"/>
    </source>
</evidence>
<dbReference type="Pfam" id="PF10604">
    <property type="entry name" value="Polyketide_cyc2"/>
    <property type="match status" value="1"/>
</dbReference>
<accession>A0ABU2WJK8</accession>
<evidence type="ECO:0000313" key="1">
    <source>
        <dbReference type="EMBL" id="MDT0498066.1"/>
    </source>
</evidence>
<protein>
    <submittedName>
        <fullName evidence="1">SRPBCC family protein</fullName>
    </submittedName>
</protein>
<gene>
    <name evidence="1" type="ORF">RM530_11930</name>
</gene>
<dbReference type="SUPFAM" id="SSF55961">
    <property type="entry name" value="Bet v1-like"/>
    <property type="match status" value="1"/>
</dbReference>
<sequence>MGIRAVHFRQSYKASPEAVFAYFAEHENLTAVFGGKIERIVDAPEGTDPNGVGSVRRVNLAPGVSVEETVTAFDPPRRIEYRISRGSPIRKHLGVMLFSPEASGTSLDYRVEFQGRVPGVGWLTQQVLQKVIGRGLKRVAMTL</sequence>
<dbReference type="Proteomes" id="UP001254608">
    <property type="component" value="Unassembled WGS sequence"/>
</dbReference>
<comment type="caution">
    <text evidence="1">The sequence shown here is derived from an EMBL/GenBank/DDBJ whole genome shotgun (WGS) entry which is preliminary data.</text>
</comment>
<dbReference type="Gene3D" id="3.30.530.20">
    <property type="match status" value="1"/>
</dbReference>